<dbReference type="AlphaFoldDB" id="A0A7Z8Y8N4"/>
<dbReference type="Gene3D" id="3.40.50.300">
    <property type="entry name" value="P-loop containing nucleotide triphosphate hydrolases"/>
    <property type="match status" value="1"/>
</dbReference>
<gene>
    <name evidence="4" type="primary">hmuV</name>
    <name evidence="4" type="ORF">NCTC10327_00978</name>
</gene>
<dbReference type="RefSeq" id="WP_185933975.1">
    <property type="nucleotide sequence ID" value="NZ_UYIO01000001.1"/>
</dbReference>
<dbReference type="CDD" id="cd03214">
    <property type="entry name" value="ABC_Iron-Siderophores_B12_Hemin"/>
    <property type="match status" value="1"/>
</dbReference>
<evidence type="ECO:0000313" key="5">
    <source>
        <dbReference type="Proteomes" id="UP000269974"/>
    </source>
</evidence>
<keyword evidence="4" id="KW-0378">Hydrolase</keyword>
<evidence type="ECO:0000256" key="1">
    <source>
        <dbReference type="ARBA" id="ARBA00022741"/>
    </source>
</evidence>
<keyword evidence="1" id="KW-0547">Nucleotide-binding</keyword>
<comment type="caution">
    <text evidence="4">The sequence shown here is derived from an EMBL/GenBank/DDBJ whole genome shotgun (WGS) entry which is preliminary data.</text>
</comment>
<accession>A0A7Z8Y8N4</accession>
<dbReference type="EMBL" id="UYIO01000001">
    <property type="protein sequence ID" value="VDG76320.1"/>
    <property type="molecule type" value="Genomic_DNA"/>
</dbReference>
<dbReference type="InterPro" id="IPR017871">
    <property type="entry name" value="ABC_transporter-like_CS"/>
</dbReference>
<dbReference type="GO" id="GO:0005524">
    <property type="term" value="F:ATP binding"/>
    <property type="evidence" value="ECO:0007669"/>
    <property type="project" value="UniProtKB-KW"/>
</dbReference>
<dbReference type="InterPro" id="IPR027417">
    <property type="entry name" value="P-loop_NTPase"/>
</dbReference>
<dbReference type="GO" id="GO:0016887">
    <property type="term" value="F:ATP hydrolysis activity"/>
    <property type="evidence" value="ECO:0007669"/>
    <property type="project" value="InterPro"/>
</dbReference>
<evidence type="ECO:0000313" key="4">
    <source>
        <dbReference type="EMBL" id="VDG76320.1"/>
    </source>
</evidence>
<evidence type="ECO:0000256" key="2">
    <source>
        <dbReference type="ARBA" id="ARBA00022840"/>
    </source>
</evidence>
<name>A0A7Z8Y8N4_9ACTO</name>
<evidence type="ECO:0000259" key="3">
    <source>
        <dbReference type="PROSITE" id="PS50893"/>
    </source>
</evidence>
<sequence length="237" mass="26247">MIVAENITFKHILRGVSISIPDHGVTGLVGPNGSGKTTLLRCLFGALKISGGKVEINGKDLNSYRPRELAGEIAVVAQDSGEPPQISVAEIVRLGNIASGGQNDEIIYDSLARLGMEDRATSYLNQLSGGERQRVMIARGFAQASRHLLFDEPTNHLDIRYQLEVLHEISKYPRSVTVVLHDLNFALQYCDYVYLLAEGEIVAAGEPKEVFQPEILEPVYDVRVTMRDGILRFERKK</sequence>
<dbReference type="PROSITE" id="PS00211">
    <property type="entry name" value="ABC_TRANSPORTER_1"/>
    <property type="match status" value="1"/>
</dbReference>
<dbReference type="PANTHER" id="PTHR42794">
    <property type="entry name" value="HEMIN IMPORT ATP-BINDING PROTEIN HMUV"/>
    <property type="match status" value="1"/>
</dbReference>
<dbReference type="Pfam" id="PF00005">
    <property type="entry name" value="ABC_tran"/>
    <property type="match status" value="1"/>
</dbReference>
<dbReference type="PROSITE" id="PS50893">
    <property type="entry name" value="ABC_TRANSPORTER_2"/>
    <property type="match status" value="1"/>
</dbReference>
<reference evidence="4 5" key="1">
    <citation type="submission" date="2018-11" db="EMBL/GenBank/DDBJ databases">
        <authorList>
            <consortium name="Pathogen Informatics"/>
        </authorList>
    </citation>
    <scope>NUCLEOTIDE SEQUENCE [LARGE SCALE GENOMIC DNA]</scope>
    <source>
        <strain evidence="4 5">NCTC10327</strain>
    </source>
</reference>
<dbReference type="PANTHER" id="PTHR42794:SF2">
    <property type="entry name" value="ABC TRANSPORTER ATP-BINDING PROTEIN"/>
    <property type="match status" value="1"/>
</dbReference>
<dbReference type="InterPro" id="IPR003593">
    <property type="entry name" value="AAA+_ATPase"/>
</dbReference>
<organism evidence="4 5">
    <name type="scientific">Actinobaculum suis</name>
    <dbReference type="NCBI Taxonomy" id="1657"/>
    <lineage>
        <taxon>Bacteria</taxon>
        <taxon>Bacillati</taxon>
        <taxon>Actinomycetota</taxon>
        <taxon>Actinomycetes</taxon>
        <taxon>Actinomycetales</taxon>
        <taxon>Actinomycetaceae</taxon>
        <taxon>Actinobaculum</taxon>
    </lineage>
</organism>
<dbReference type="SUPFAM" id="SSF52540">
    <property type="entry name" value="P-loop containing nucleoside triphosphate hydrolases"/>
    <property type="match status" value="1"/>
</dbReference>
<proteinExistence type="predicted"/>
<dbReference type="SMART" id="SM00382">
    <property type="entry name" value="AAA"/>
    <property type="match status" value="1"/>
</dbReference>
<dbReference type="Proteomes" id="UP000269974">
    <property type="component" value="Unassembled WGS sequence"/>
</dbReference>
<dbReference type="InterPro" id="IPR003439">
    <property type="entry name" value="ABC_transporter-like_ATP-bd"/>
</dbReference>
<feature type="domain" description="ABC transporter" evidence="3">
    <location>
        <begin position="2"/>
        <end position="223"/>
    </location>
</feature>
<keyword evidence="2 4" id="KW-0067">ATP-binding</keyword>
<dbReference type="EC" id="3.6.3.-" evidence="4"/>
<protein>
    <submittedName>
        <fullName evidence="4">Cobalamin/Fe3+-siderophore ABC transporter ATP-binding protein</fullName>
        <ecNumber evidence="4">3.6.3.-</ecNumber>
    </submittedName>
</protein>